<dbReference type="HOGENOM" id="CLU_010686_3_0_10"/>
<dbReference type="SUPFAM" id="SSF53041">
    <property type="entry name" value="Resolvase-like"/>
    <property type="match status" value="1"/>
</dbReference>
<gene>
    <name evidence="2" type="ORF">HMPREF9450_00551</name>
</gene>
<keyword evidence="3" id="KW-1185">Reference proteome</keyword>
<comment type="caution">
    <text evidence="2">The sequence shown here is derived from an EMBL/GenBank/DDBJ whole genome shotgun (WGS) entry which is preliminary data.</text>
</comment>
<dbReference type="OrthoDB" id="9797501at2"/>
<dbReference type="CDD" id="cd03768">
    <property type="entry name" value="SR_ResInv"/>
    <property type="match status" value="1"/>
</dbReference>
<evidence type="ECO:0000313" key="3">
    <source>
        <dbReference type="Proteomes" id="UP000006008"/>
    </source>
</evidence>
<dbReference type="GeneID" id="92816970"/>
<feature type="domain" description="Resolvase/invertase-type recombinase catalytic" evidence="1">
    <location>
        <begin position="1"/>
        <end position="142"/>
    </location>
</feature>
<dbReference type="PANTHER" id="PTHR30461:SF19">
    <property type="entry name" value="SITE-SPECIFIC RECOMBINASE RESOLVASE FAMILY"/>
    <property type="match status" value="1"/>
</dbReference>
<dbReference type="InterPro" id="IPR006119">
    <property type="entry name" value="Resolv_N"/>
</dbReference>
<dbReference type="PANTHER" id="PTHR30461">
    <property type="entry name" value="DNA-INVERTASE FROM LAMBDOID PROPHAGE"/>
    <property type="match status" value="1"/>
</dbReference>
<dbReference type="GO" id="GO:0003677">
    <property type="term" value="F:DNA binding"/>
    <property type="evidence" value="ECO:0007669"/>
    <property type="project" value="InterPro"/>
</dbReference>
<dbReference type="PROSITE" id="PS51736">
    <property type="entry name" value="RECOMBINASES_3"/>
    <property type="match status" value="1"/>
</dbReference>
<dbReference type="eggNOG" id="COG1961">
    <property type="taxonomic scope" value="Bacteria"/>
</dbReference>
<dbReference type="AlphaFoldDB" id="G5H6J1"/>
<dbReference type="GO" id="GO:0000150">
    <property type="term" value="F:DNA strand exchange activity"/>
    <property type="evidence" value="ECO:0007669"/>
    <property type="project" value="InterPro"/>
</dbReference>
<sequence length="211" mass="24255">MVIAYLRISTGKQHIANQQDEIMRFALSKDLEIHKWVTEVVSGKKAKKERKLGKTLRRLKQGDILIVTELSRLSRTLTEIMSIVGECLERKITIYSTKDGYAFDDSINSKVLCFAFGLVAEIERNLISMRTKEALALRRAEGIQLGRRKGSCTKLQILIDNRNDVIKKLKYGQSIIRICRDYGVSRDTFNKFRNRYASVQELIAKRQQLAS</sequence>
<reference evidence="2 3" key="1">
    <citation type="submission" date="2011-08" db="EMBL/GenBank/DDBJ databases">
        <title>The Genome Sequence of Alistipes indistinctus YIT 12060.</title>
        <authorList>
            <consortium name="The Broad Institute Genome Sequencing Platform"/>
            <person name="Earl A."/>
            <person name="Ward D."/>
            <person name="Feldgarden M."/>
            <person name="Gevers D."/>
            <person name="Morotomi M."/>
            <person name="Young S.K."/>
            <person name="Zeng Q."/>
            <person name="Gargeya S."/>
            <person name="Fitzgerald M."/>
            <person name="Haas B."/>
            <person name="Abouelleil A."/>
            <person name="Alvarado L."/>
            <person name="Arachchi H.M."/>
            <person name="Berlin A."/>
            <person name="Brown A."/>
            <person name="Chapman S.B."/>
            <person name="Chen Z."/>
            <person name="Dunbar C."/>
            <person name="Freedman E."/>
            <person name="Gearin G."/>
            <person name="Gellesch M."/>
            <person name="Goldberg J."/>
            <person name="Griggs A."/>
            <person name="Gujja S."/>
            <person name="Heiman D."/>
            <person name="Howarth C."/>
            <person name="Larson L."/>
            <person name="Lui A."/>
            <person name="MacDonald P.J.P."/>
            <person name="Montmayeur A."/>
            <person name="Murphy C."/>
            <person name="Neiman D."/>
            <person name="Pearson M."/>
            <person name="Priest M."/>
            <person name="Roberts A."/>
            <person name="Saif S."/>
            <person name="Shea T."/>
            <person name="Shenoy N."/>
            <person name="Sisk P."/>
            <person name="Stolte C."/>
            <person name="Sykes S."/>
            <person name="Wortman J."/>
            <person name="Nusbaum C."/>
            <person name="Birren B."/>
        </authorList>
    </citation>
    <scope>NUCLEOTIDE SEQUENCE [LARGE SCALE GENOMIC DNA]</scope>
    <source>
        <strain evidence="2 3">YIT 12060</strain>
    </source>
</reference>
<dbReference type="SMART" id="SM00857">
    <property type="entry name" value="Resolvase"/>
    <property type="match status" value="1"/>
</dbReference>
<protein>
    <recommendedName>
        <fullName evidence="1">Resolvase/invertase-type recombinase catalytic domain-containing protein</fullName>
    </recommendedName>
</protein>
<dbReference type="Pfam" id="PF00239">
    <property type="entry name" value="Resolvase"/>
    <property type="match status" value="1"/>
</dbReference>
<dbReference type="PATRIC" id="fig|742725.3.peg.601"/>
<dbReference type="InterPro" id="IPR050639">
    <property type="entry name" value="SSR_resolvase"/>
</dbReference>
<organism evidence="2 3">
    <name type="scientific">Alistipes indistinctus YIT 12060</name>
    <dbReference type="NCBI Taxonomy" id="742725"/>
    <lineage>
        <taxon>Bacteria</taxon>
        <taxon>Pseudomonadati</taxon>
        <taxon>Bacteroidota</taxon>
        <taxon>Bacteroidia</taxon>
        <taxon>Bacteroidales</taxon>
        <taxon>Rikenellaceae</taxon>
        <taxon>Alistipes</taxon>
    </lineage>
</organism>
<dbReference type="Proteomes" id="UP000006008">
    <property type="component" value="Unassembled WGS sequence"/>
</dbReference>
<evidence type="ECO:0000313" key="2">
    <source>
        <dbReference type="EMBL" id="EHB93002.1"/>
    </source>
</evidence>
<name>G5H6J1_9BACT</name>
<accession>G5H6J1</accession>
<dbReference type="Gene3D" id="3.40.50.1390">
    <property type="entry name" value="Resolvase, N-terminal catalytic domain"/>
    <property type="match status" value="1"/>
</dbReference>
<evidence type="ECO:0000259" key="1">
    <source>
        <dbReference type="PROSITE" id="PS51736"/>
    </source>
</evidence>
<dbReference type="STRING" id="742725.HMPREF9450_00551"/>
<dbReference type="InterPro" id="IPR036162">
    <property type="entry name" value="Resolvase-like_N_sf"/>
</dbReference>
<dbReference type="EMBL" id="ADLD01000005">
    <property type="protein sequence ID" value="EHB93002.1"/>
    <property type="molecule type" value="Genomic_DNA"/>
</dbReference>
<dbReference type="RefSeq" id="WP_009133357.1">
    <property type="nucleotide sequence ID" value="NZ_CP102250.1"/>
</dbReference>
<proteinExistence type="predicted"/>